<evidence type="ECO:0000313" key="4">
    <source>
        <dbReference type="Proteomes" id="UP000699462"/>
    </source>
</evidence>
<dbReference type="Pfam" id="PF07707">
    <property type="entry name" value="BACK"/>
    <property type="match status" value="1"/>
</dbReference>
<dbReference type="InterPro" id="IPR000210">
    <property type="entry name" value="BTB/POZ_dom"/>
</dbReference>
<feature type="region of interest" description="Disordered" evidence="1">
    <location>
        <begin position="1"/>
        <end position="44"/>
    </location>
</feature>
<gene>
    <name evidence="3" type="ORF">P879_05291</name>
</gene>
<keyword evidence="4" id="KW-1185">Reference proteome</keyword>
<comment type="caution">
    <text evidence="3">The sequence shown here is derived from an EMBL/GenBank/DDBJ whole genome shotgun (WGS) entry which is preliminary data.</text>
</comment>
<dbReference type="PROSITE" id="PS50097">
    <property type="entry name" value="BTB"/>
    <property type="match status" value="1"/>
</dbReference>
<proteinExistence type="predicted"/>
<dbReference type="AlphaFoldDB" id="A0A8T0DLE8"/>
<dbReference type="EMBL" id="JTDF01003099">
    <property type="protein sequence ID" value="KAF8568102.1"/>
    <property type="molecule type" value="Genomic_DNA"/>
</dbReference>
<name>A0A8T0DLE8_9TREM</name>
<feature type="compositionally biased region" description="Low complexity" evidence="1">
    <location>
        <begin position="11"/>
        <end position="23"/>
    </location>
</feature>
<accession>A0A8T0DLE8</accession>
<protein>
    <recommendedName>
        <fullName evidence="2">BTB domain-containing protein</fullName>
    </recommendedName>
</protein>
<sequence>MPSPKSISSRKGSPNKKSPGQPKKSPKPEVEKRGNVPELSTEEEELLVPVPEGVMHRRMRFLLETKLKTDVDFIVGPDHAQSIISAHKCMLAAESPIFEKLFTECDEWKLTRKKEREEVARKLREAEREMEVTIQNDGAVESKKSPDGAEKKGDPPRGNSHKESPDKNGFDKKSPKGSLKRSPKSKSASKGEFPKNGSPGMGGKTNPKAATNSQAASVEPVVDFYKDSVVGSDTIRVQDVHPLGFYRLLRYIYYDEMVFTGVVGTLRTLYAARKYCFYDLARACVNYLENNVCIEHVLKLLKASFDFNEPRLRNLCMRLIINDTFEVLKREEFKDVHRDLIVQILHQDVLNIREIELFDQVMHWAENECERIGIPVTAMNQRIALGNHNFAKIRFPTILPHEFATHIVESGTLKTDEIISILQYHITGRKPNVPYSCKTRRRPCLDLSPLDNASITFSEQTDVTFLVYTGNPRRAHSFRDIYVPAGILPPVKTILIRERERTGSPPGRFHLTDDEFDEVDANIKHLARLYSERQHFEFSKQHLALMSTHYK</sequence>
<feature type="domain" description="BTB" evidence="2">
    <location>
        <begin position="69"/>
        <end position="104"/>
    </location>
</feature>
<dbReference type="Proteomes" id="UP000699462">
    <property type="component" value="Unassembled WGS sequence"/>
</dbReference>
<dbReference type="Pfam" id="PF00651">
    <property type="entry name" value="BTB"/>
    <property type="match status" value="1"/>
</dbReference>
<feature type="compositionally biased region" description="Basic and acidic residues" evidence="1">
    <location>
        <begin position="140"/>
        <end position="174"/>
    </location>
</feature>
<dbReference type="SMART" id="SM00875">
    <property type="entry name" value="BACK"/>
    <property type="match status" value="1"/>
</dbReference>
<dbReference type="PANTHER" id="PTHR45774:SF3">
    <property type="entry name" value="BTB (POZ) DOMAIN-CONTAINING 2B-RELATED"/>
    <property type="match status" value="1"/>
</dbReference>
<dbReference type="SUPFAM" id="SSF54695">
    <property type="entry name" value="POZ domain"/>
    <property type="match status" value="1"/>
</dbReference>
<organism evidence="3 4">
    <name type="scientific">Paragonimus westermani</name>
    <dbReference type="NCBI Taxonomy" id="34504"/>
    <lineage>
        <taxon>Eukaryota</taxon>
        <taxon>Metazoa</taxon>
        <taxon>Spiralia</taxon>
        <taxon>Lophotrochozoa</taxon>
        <taxon>Platyhelminthes</taxon>
        <taxon>Trematoda</taxon>
        <taxon>Digenea</taxon>
        <taxon>Plagiorchiida</taxon>
        <taxon>Troglotremata</taxon>
        <taxon>Troglotrematidae</taxon>
        <taxon>Paragonimus</taxon>
    </lineage>
</organism>
<dbReference type="Gene3D" id="3.30.710.10">
    <property type="entry name" value="Potassium Channel Kv1.1, Chain A"/>
    <property type="match status" value="2"/>
</dbReference>
<evidence type="ECO:0000256" key="1">
    <source>
        <dbReference type="SAM" id="MobiDB-lite"/>
    </source>
</evidence>
<evidence type="ECO:0000259" key="2">
    <source>
        <dbReference type="PROSITE" id="PS50097"/>
    </source>
</evidence>
<dbReference type="InterPro" id="IPR011333">
    <property type="entry name" value="SKP1/BTB/POZ_sf"/>
</dbReference>
<feature type="compositionally biased region" description="Polar residues" evidence="1">
    <location>
        <begin position="1"/>
        <end position="10"/>
    </location>
</feature>
<dbReference type="Gene3D" id="1.25.40.420">
    <property type="match status" value="1"/>
</dbReference>
<reference evidence="3 4" key="1">
    <citation type="submission" date="2019-07" db="EMBL/GenBank/DDBJ databases">
        <title>Annotation for the trematode Paragonimus westermani.</title>
        <authorList>
            <person name="Choi Y.-J."/>
        </authorList>
    </citation>
    <scope>NUCLEOTIDE SEQUENCE [LARGE SCALE GENOMIC DNA]</scope>
    <source>
        <strain evidence="3">180907_Pwestermani</strain>
    </source>
</reference>
<dbReference type="InterPro" id="IPR011705">
    <property type="entry name" value="BACK"/>
</dbReference>
<dbReference type="PANTHER" id="PTHR45774">
    <property type="entry name" value="BTB/POZ DOMAIN-CONTAINING"/>
    <property type="match status" value="1"/>
</dbReference>
<feature type="region of interest" description="Disordered" evidence="1">
    <location>
        <begin position="127"/>
        <end position="214"/>
    </location>
</feature>
<dbReference type="SMART" id="SM00225">
    <property type="entry name" value="BTB"/>
    <property type="match status" value="1"/>
</dbReference>
<feature type="compositionally biased region" description="Basic and acidic residues" evidence="1">
    <location>
        <begin position="26"/>
        <end position="35"/>
    </location>
</feature>
<evidence type="ECO:0000313" key="3">
    <source>
        <dbReference type="EMBL" id="KAF8568102.1"/>
    </source>
</evidence>
<dbReference type="OrthoDB" id="9979965at2759"/>